<evidence type="ECO:0000256" key="1">
    <source>
        <dbReference type="ARBA" id="ARBA00004141"/>
    </source>
</evidence>
<feature type="transmembrane region" description="Helical" evidence="6">
    <location>
        <begin position="449"/>
        <end position="471"/>
    </location>
</feature>
<dbReference type="Pfam" id="PF00083">
    <property type="entry name" value="Sugar_tr"/>
    <property type="match status" value="1"/>
</dbReference>
<feature type="transmembrane region" description="Helical" evidence="6">
    <location>
        <begin position="66"/>
        <end position="89"/>
    </location>
</feature>
<feature type="transmembrane region" description="Helical" evidence="6">
    <location>
        <begin position="199"/>
        <end position="218"/>
    </location>
</feature>
<comment type="subcellular location">
    <subcellularLocation>
        <location evidence="1">Membrane</location>
        <topology evidence="1">Multi-pass membrane protein</topology>
    </subcellularLocation>
</comment>
<dbReference type="InterPro" id="IPR011701">
    <property type="entry name" value="MFS"/>
</dbReference>
<dbReference type="Proteomes" id="UP000292957">
    <property type="component" value="Unassembled WGS sequence"/>
</dbReference>
<accession>A0A4Q9MN16</accession>
<feature type="transmembrane region" description="Helical" evidence="6">
    <location>
        <begin position="370"/>
        <end position="393"/>
    </location>
</feature>
<dbReference type="InterPro" id="IPR020846">
    <property type="entry name" value="MFS_dom"/>
</dbReference>
<keyword evidence="5 6" id="KW-0472">Membrane</keyword>
<protein>
    <submittedName>
        <fullName evidence="8">MFS general substrate transporter</fullName>
    </submittedName>
</protein>
<feature type="transmembrane region" description="Helical" evidence="6">
    <location>
        <begin position="280"/>
        <end position="303"/>
    </location>
</feature>
<dbReference type="GO" id="GO:0016020">
    <property type="term" value="C:membrane"/>
    <property type="evidence" value="ECO:0007669"/>
    <property type="project" value="UniProtKB-SubCell"/>
</dbReference>
<feature type="transmembrane region" description="Helical" evidence="6">
    <location>
        <begin position="315"/>
        <end position="337"/>
    </location>
</feature>
<reference evidence="8" key="1">
    <citation type="submission" date="2019-01" db="EMBL/GenBank/DDBJ databases">
        <title>Draft genome sequences of three monokaryotic isolates of the white-rot basidiomycete fungus Dichomitus squalens.</title>
        <authorList>
            <consortium name="DOE Joint Genome Institute"/>
            <person name="Lopez S.C."/>
            <person name="Andreopoulos B."/>
            <person name="Pangilinan J."/>
            <person name="Lipzen A."/>
            <person name="Riley R."/>
            <person name="Ahrendt S."/>
            <person name="Ng V."/>
            <person name="Barry K."/>
            <person name="Daum C."/>
            <person name="Grigoriev I.V."/>
            <person name="Hilden K.S."/>
            <person name="Makela M.R."/>
            <person name="de Vries R.P."/>
        </authorList>
    </citation>
    <scope>NUCLEOTIDE SEQUENCE [LARGE SCALE GENOMIC DNA]</scope>
    <source>
        <strain evidence="8">OM18370.1</strain>
    </source>
</reference>
<dbReference type="InterPro" id="IPR050327">
    <property type="entry name" value="Proton-linked_MCT"/>
</dbReference>
<keyword evidence="3 6" id="KW-0812">Transmembrane</keyword>
<feature type="transmembrane region" description="Helical" evidence="6">
    <location>
        <begin position="344"/>
        <end position="364"/>
    </location>
</feature>
<evidence type="ECO:0000256" key="6">
    <source>
        <dbReference type="SAM" id="Phobius"/>
    </source>
</evidence>
<feature type="transmembrane region" description="Helical" evidence="6">
    <location>
        <begin position="230"/>
        <end position="250"/>
    </location>
</feature>
<dbReference type="SUPFAM" id="SSF103473">
    <property type="entry name" value="MFS general substrate transporter"/>
    <property type="match status" value="1"/>
</dbReference>
<dbReference type="PANTHER" id="PTHR11360:SF287">
    <property type="entry name" value="MFS MONOCARBOXYLATE TRANSPORTER"/>
    <property type="match status" value="1"/>
</dbReference>
<dbReference type="AlphaFoldDB" id="A0A4Q9MN16"/>
<evidence type="ECO:0000256" key="2">
    <source>
        <dbReference type="ARBA" id="ARBA00006727"/>
    </source>
</evidence>
<dbReference type="OrthoDB" id="2213137at2759"/>
<dbReference type="PROSITE" id="PS50850">
    <property type="entry name" value="MFS"/>
    <property type="match status" value="1"/>
</dbReference>
<evidence type="ECO:0000313" key="8">
    <source>
        <dbReference type="EMBL" id="TBU28497.1"/>
    </source>
</evidence>
<dbReference type="EMBL" id="ML143421">
    <property type="protein sequence ID" value="TBU28497.1"/>
    <property type="molecule type" value="Genomic_DNA"/>
</dbReference>
<dbReference type="Gene3D" id="1.20.1250.20">
    <property type="entry name" value="MFS general substrate transporter like domains"/>
    <property type="match status" value="2"/>
</dbReference>
<sequence length="479" mass="51395">MDPKLTKTYIAGAEKKDDFDESKQDVSTGASSVTTHGPLADVAVLEHPDGREGVAIQELAPVDHGLGAWGFCACSFIVETLIWGFLFSYGIFQDYYTTHPPFDTSSPVAIAAVGTVGLGIQYGEVLFLTVFFRRYPEYMRPAMSLGLVLYFVCLFCSSFSTQVWQLILLQGVGLGFSGGFVYLPTMIWLPQWFSERRGLAGGIIFAGTGVGGFVFPFMLNALLSKVGLPWTLRIWAIMTCTLTGIAFLGVRPRIPVPKRAPGQQRPRLIVPQMRYFKSPLWLSFSLTCLVQGLSYFPVSLYIASFTQNLSTPLTATIILSIFNSAGVVGQVFLGWLTDRYAYPWVMLFSSLGSALAAFLLWGFAQGPALIYPFAIIFGALSGGFSAVWPNAAVDCAGRNPENADITYAGTAAFKGVSAVIGPILSGILLQAGKSSTTFGKHYGRAGYGAVEIFVGSCALAAGLGSIVVAAARHNLAAKA</sequence>
<evidence type="ECO:0000256" key="4">
    <source>
        <dbReference type="ARBA" id="ARBA00022989"/>
    </source>
</evidence>
<name>A0A4Q9MN16_9APHY</name>
<feature type="transmembrane region" description="Helical" evidence="6">
    <location>
        <begin position="405"/>
        <end position="429"/>
    </location>
</feature>
<evidence type="ECO:0000256" key="3">
    <source>
        <dbReference type="ARBA" id="ARBA00022692"/>
    </source>
</evidence>
<dbReference type="PANTHER" id="PTHR11360">
    <property type="entry name" value="MONOCARBOXYLATE TRANSPORTER"/>
    <property type="match status" value="1"/>
</dbReference>
<organism evidence="8">
    <name type="scientific">Dichomitus squalens</name>
    <dbReference type="NCBI Taxonomy" id="114155"/>
    <lineage>
        <taxon>Eukaryota</taxon>
        <taxon>Fungi</taxon>
        <taxon>Dikarya</taxon>
        <taxon>Basidiomycota</taxon>
        <taxon>Agaricomycotina</taxon>
        <taxon>Agaricomycetes</taxon>
        <taxon>Polyporales</taxon>
        <taxon>Polyporaceae</taxon>
        <taxon>Dichomitus</taxon>
    </lineage>
</organism>
<comment type="similarity">
    <text evidence="2">Belongs to the major facilitator superfamily. Monocarboxylate porter (TC 2.A.1.13) family.</text>
</comment>
<keyword evidence="4 6" id="KW-1133">Transmembrane helix</keyword>
<feature type="domain" description="Major facilitator superfamily (MFS) profile" evidence="7">
    <location>
        <begin position="280"/>
        <end position="479"/>
    </location>
</feature>
<evidence type="ECO:0000256" key="5">
    <source>
        <dbReference type="ARBA" id="ARBA00023136"/>
    </source>
</evidence>
<feature type="transmembrane region" description="Helical" evidence="6">
    <location>
        <begin position="109"/>
        <end position="132"/>
    </location>
</feature>
<dbReference type="GO" id="GO:0022857">
    <property type="term" value="F:transmembrane transporter activity"/>
    <property type="evidence" value="ECO:0007669"/>
    <property type="project" value="InterPro"/>
</dbReference>
<gene>
    <name evidence="8" type="ORF">BD311DRAFT_722391</name>
</gene>
<proteinExistence type="inferred from homology"/>
<evidence type="ECO:0000259" key="7">
    <source>
        <dbReference type="PROSITE" id="PS50850"/>
    </source>
</evidence>
<dbReference type="InterPro" id="IPR005828">
    <property type="entry name" value="MFS_sugar_transport-like"/>
</dbReference>
<dbReference type="Pfam" id="PF07690">
    <property type="entry name" value="MFS_1"/>
    <property type="match status" value="1"/>
</dbReference>
<feature type="transmembrane region" description="Helical" evidence="6">
    <location>
        <begin position="144"/>
        <end position="161"/>
    </location>
</feature>
<dbReference type="InterPro" id="IPR036259">
    <property type="entry name" value="MFS_trans_sf"/>
</dbReference>
<feature type="transmembrane region" description="Helical" evidence="6">
    <location>
        <begin position="167"/>
        <end position="187"/>
    </location>
</feature>